<protein>
    <submittedName>
        <fullName evidence="1">Uncharacterized protein</fullName>
    </submittedName>
</protein>
<accession>A0ABD5YLU6</accession>
<evidence type="ECO:0000313" key="2">
    <source>
        <dbReference type="Proteomes" id="UP001596417"/>
    </source>
</evidence>
<keyword evidence="2" id="KW-1185">Reference proteome</keyword>
<sequence length="145" mass="15986">MVRFACPSCGTVPDGTEKWLRVDSVPGLGQDAPTVQLLIDDDLESFGSGLATDDSVEPMTTLRPCGHSFPHSTVTAVTEQLHVLDDLLERHANATSGFEIQCLREQIQSTGTKLDAIVDRCVAQMDTTCPHWRKRTWIDTNSMNQ</sequence>
<name>A0ABD5YLU6_9EURY</name>
<dbReference type="EMBL" id="JBHTAX010000001">
    <property type="protein sequence ID" value="MFC7189071.1"/>
    <property type="molecule type" value="Genomic_DNA"/>
</dbReference>
<comment type="caution">
    <text evidence="1">The sequence shown here is derived from an EMBL/GenBank/DDBJ whole genome shotgun (WGS) entry which is preliminary data.</text>
</comment>
<dbReference type="AlphaFoldDB" id="A0ABD5YLU6"/>
<dbReference type="RefSeq" id="WP_248904879.1">
    <property type="nucleotide sequence ID" value="NZ_CP109979.1"/>
</dbReference>
<organism evidence="1 2">
    <name type="scientific">Halocatena marina</name>
    <dbReference type="NCBI Taxonomy" id="2934937"/>
    <lineage>
        <taxon>Archaea</taxon>
        <taxon>Methanobacteriati</taxon>
        <taxon>Methanobacteriota</taxon>
        <taxon>Stenosarchaea group</taxon>
        <taxon>Halobacteria</taxon>
        <taxon>Halobacteriales</taxon>
        <taxon>Natronomonadaceae</taxon>
        <taxon>Halocatena</taxon>
    </lineage>
</organism>
<dbReference type="GeneID" id="76198629"/>
<evidence type="ECO:0000313" key="1">
    <source>
        <dbReference type="EMBL" id="MFC7189071.1"/>
    </source>
</evidence>
<dbReference type="Proteomes" id="UP001596417">
    <property type="component" value="Unassembled WGS sequence"/>
</dbReference>
<reference evidence="1 2" key="1">
    <citation type="journal article" date="2019" name="Int. J. Syst. Evol. Microbiol.">
        <title>The Global Catalogue of Microorganisms (GCM) 10K type strain sequencing project: providing services to taxonomists for standard genome sequencing and annotation.</title>
        <authorList>
            <consortium name="The Broad Institute Genomics Platform"/>
            <consortium name="The Broad Institute Genome Sequencing Center for Infectious Disease"/>
            <person name="Wu L."/>
            <person name="Ma J."/>
        </authorList>
    </citation>
    <scope>NUCLEOTIDE SEQUENCE [LARGE SCALE GENOMIC DNA]</scope>
    <source>
        <strain evidence="1 2">RDMS1</strain>
    </source>
</reference>
<proteinExistence type="predicted"/>
<gene>
    <name evidence="1" type="ORF">ACFQL7_03870</name>
</gene>